<keyword evidence="1" id="KW-0812">Transmembrane</keyword>
<feature type="transmembrane region" description="Helical" evidence="1">
    <location>
        <begin position="450"/>
        <end position="468"/>
    </location>
</feature>
<organism evidence="2 3">
    <name type="scientific">Urechidicola vernalis</name>
    <dbReference type="NCBI Taxonomy" id="3075600"/>
    <lineage>
        <taxon>Bacteria</taxon>
        <taxon>Pseudomonadati</taxon>
        <taxon>Bacteroidota</taxon>
        <taxon>Flavobacteriia</taxon>
        <taxon>Flavobacteriales</taxon>
        <taxon>Flavobacteriaceae</taxon>
        <taxon>Urechidicola</taxon>
    </lineage>
</organism>
<gene>
    <name evidence="2" type="ORF">RM519_10910</name>
</gene>
<name>A0ABU2Y7T0_9FLAO</name>
<evidence type="ECO:0000313" key="2">
    <source>
        <dbReference type="EMBL" id="MDT0553757.1"/>
    </source>
</evidence>
<reference evidence="2 3" key="1">
    <citation type="submission" date="2023-09" db="EMBL/GenBank/DDBJ databases">
        <authorList>
            <person name="Rey-Velasco X."/>
        </authorList>
    </citation>
    <scope>NUCLEOTIDE SEQUENCE [LARGE SCALE GENOMIC DNA]</scope>
    <source>
        <strain evidence="2 3">P050</strain>
    </source>
</reference>
<proteinExistence type="predicted"/>
<accession>A0ABU2Y7T0</accession>
<dbReference type="PANTHER" id="PTHR40940">
    <property type="entry name" value="PROTEIN BATD-RELATED"/>
    <property type="match status" value="1"/>
</dbReference>
<evidence type="ECO:0000313" key="3">
    <source>
        <dbReference type="Proteomes" id="UP001252186"/>
    </source>
</evidence>
<comment type="caution">
    <text evidence="2">The sequence shown here is derived from an EMBL/GenBank/DDBJ whole genome shotgun (WGS) entry which is preliminary data.</text>
</comment>
<dbReference type="InterPro" id="IPR025738">
    <property type="entry name" value="BatD"/>
</dbReference>
<dbReference type="PANTHER" id="PTHR40940:SF2">
    <property type="entry name" value="BATD"/>
    <property type="match status" value="1"/>
</dbReference>
<keyword evidence="3" id="KW-1185">Reference proteome</keyword>
<keyword evidence="1" id="KW-1133">Transmembrane helix</keyword>
<dbReference type="EMBL" id="JAVRHV010000005">
    <property type="protein sequence ID" value="MDT0553757.1"/>
    <property type="molecule type" value="Genomic_DNA"/>
</dbReference>
<evidence type="ECO:0000256" key="1">
    <source>
        <dbReference type="SAM" id="Phobius"/>
    </source>
</evidence>
<dbReference type="Proteomes" id="UP001252186">
    <property type="component" value="Unassembled WGS sequence"/>
</dbReference>
<dbReference type="RefSeq" id="WP_311593843.1">
    <property type="nucleotide sequence ID" value="NZ_JAVRHV010000005.1"/>
</dbReference>
<keyword evidence="1" id="KW-0472">Membrane</keyword>
<protein>
    <submittedName>
        <fullName evidence="2">BatD family protein</fullName>
    </submittedName>
</protein>
<dbReference type="Pfam" id="PF13584">
    <property type="entry name" value="BatD"/>
    <property type="match status" value="2"/>
</dbReference>
<sequence length="591" mass="67350">MRIKHFYIVIFLFVSATVFGQNEVEFITTVSKSELGVHQRFRLEFTVNKQGADDFELPDMEDFEVLAGPSSSINQSWINGKASYEQSYIFILKPKKVGTFIIQPGTIDYKGKRIKSNSVQIKVLPESEVPKDPNDPYYIASQNLHLTAEISNERPYVGEGIYVVYKLYFSHNIGFSNWQIKDVPQYNGFWNQDIEVKKPEVQNTTYKGEKYRYIILKRALLIPQKSGKLDIDPINMDIAVAVPTGRGDFFGNAITQRVNYSTSSGKRKVNVQDLPYENRPADFSGAVGEFDFLVSASKDILRANETTQLEVKVSGKGNLKLFELPKIETPEELEVYTPEHKESVKTTLTGLSGKITDTYTIVPEFKGKYKIPEVSFTYFSLKEKAYRTITNQPIIIDVTEGKTQPNASVNDEAVTPGKQVVMATDKNFRFIQYRTNFEPVLKEVFFKSNLFYLLLFLPFIAIPIGIFIGKKKAQRDGDVVGKRLRKADKLAKKYLSQAKKQLGKKEAFYISLEKALHNYLKATLNIETSDISKEKISAILQGRKVDIETIKEFIAVLNDCDFARYTPTTDTMMKEEYNKAKMVIAKIDKQI</sequence>